<reference evidence="8 9" key="1">
    <citation type="submission" date="2020-10" db="EMBL/GenBank/DDBJ databases">
        <title>Identification of Nocardia species via Next-generation sequencing and recognition of intraspecies genetic diversity.</title>
        <authorList>
            <person name="Li P."/>
            <person name="Li P."/>
            <person name="Lu B."/>
        </authorList>
    </citation>
    <scope>NUCLEOTIDE SEQUENCE [LARGE SCALE GENOMIC DNA]</scope>
    <source>
        <strain evidence="8 9">BJ06-0143</strain>
    </source>
</reference>
<name>A0ABS0DHF2_9NOCA</name>
<comment type="caution">
    <text evidence="8">The sequence shown here is derived from an EMBL/GenBank/DDBJ whole genome shotgun (WGS) entry which is preliminary data.</text>
</comment>
<dbReference type="PANTHER" id="PTHR30482:SF10">
    <property type="entry name" value="HIGH-AFFINITY BRANCHED-CHAIN AMINO ACID TRANSPORT PROTEIN BRAE"/>
    <property type="match status" value="1"/>
</dbReference>
<feature type="transmembrane region" description="Helical" evidence="7">
    <location>
        <begin position="97"/>
        <end position="115"/>
    </location>
</feature>
<protein>
    <submittedName>
        <fullName evidence="8">Branched-chain amino acid ABC transporter permease</fullName>
    </submittedName>
</protein>
<comment type="subcellular location">
    <subcellularLocation>
        <location evidence="1">Cell membrane</location>
        <topology evidence="1">Multi-pass membrane protein</topology>
    </subcellularLocation>
</comment>
<keyword evidence="4 7" id="KW-1133">Transmembrane helix</keyword>
<dbReference type="RefSeq" id="WP_195004737.1">
    <property type="nucleotide sequence ID" value="NZ_JADLQN010000007.1"/>
</dbReference>
<accession>A0ABS0DHF2</accession>
<keyword evidence="2" id="KW-1003">Cell membrane</keyword>
<evidence type="ECO:0000256" key="4">
    <source>
        <dbReference type="ARBA" id="ARBA00022989"/>
    </source>
</evidence>
<feature type="transmembrane region" description="Helical" evidence="7">
    <location>
        <begin position="431"/>
        <end position="452"/>
    </location>
</feature>
<proteinExistence type="predicted"/>
<keyword evidence="3 7" id="KW-0812">Transmembrane</keyword>
<sequence length="480" mass="51262">MTTSTVTPPASTPPTSAGSAPPRAGIGDAIRTWWDGLSRPAQWGVGVPAIVALALLPLFPPSFLDTPSYNFGLVMAEFAMFALIAIGLNVVVGQAGLLDLGYVGFYAVGAYTVGLLTSPNSPWNQTDGGWLDPQWAWLACLPIAVLVTAVSGLILGSPTLRLRGDYLAIVTLGFGEIVRLLADNLHELTNGSLGLSGVAYPRVGESEEKPNGVFSAGNTGDPDSANLLDRASYGTYWFWFGLVMVIIVLLIVGNLERSRVGRAWVAIREDEDAAEVMGVPAFKFKLWAFTIGAAIGGLSGAIYAGQVQFINPTGFNIINSMLFLCAVVIGGQGNKLGVIFGAFIIAYLPKRLSSVTLVDSESSGYLWLTVTVLIFVGLLVFWKFRGKELMGWLRTAVIAGMVFTGVMAALLLGSVLLFRQGGAQSLGDLKYLYFGIALVVMMILRPQGLFPVRQKLLTYGRQVYQAVRRPTVGEPIGADK</sequence>
<dbReference type="Proteomes" id="UP000707731">
    <property type="component" value="Unassembled WGS sequence"/>
</dbReference>
<feature type="transmembrane region" description="Helical" evidence="7">
    <location>
        <begin position="135"/>
        <end position="154"/>
    </location>
</feature>
<dbReference type="PANTHER" id="PTHR30482">
    <property type="entry name" value="HIGH-AFFINITY BRANCHED-CHAIN AMINO ACID TRANSPORT SYSTEM PERMEASE"/>
    <property type="match status" value="1"/>
</dbReference>
<feature type="transmembrane region" description="Helical" evidence="7">
    <location>
        <begin position="364"/>
        <end position="384"/>
    </location>
</feature>
<feature type="region of interest" description="Disordered" evidence="6">
    <location>
        <begin position="1"/>
        <end position="24"/>
    </location>
</feature>
<feature type="transmembrane region" description="Helical" evidence="7">
    <location>
        <begin position="71"/>
        <end position="92"/>
    </location>
</feature>
<evidence type="ECO:0000256" key="3">
    <source>
        <dbReference type="ARBA" id="ARBA00022692"/>
    </source>
</evidence>
<evidence type="ECO:0000256" key="2">
    <source>
        <dbReference type="ARBA" id="ARBA00022475"/>
    </source>
</evidence>
<dbReference type="EMBL" id="JADLQN010000007">
    <property type="protein sequence ID" value="MBF6357900.1"/>
    <property type="molecule type" value="Genomic_DNA"/>
</dbReference>
<feature type="transmembrane region" description="Helical" evidence="7">
    <location>
        <begin position="236"/>
        <end position="255"/>
    </location>
</feature>
<feature type="transmembrane region" description="Helical" evidence="7">
    <location>
        <begin position="336"/>
        <end position="352"/>
    </location>
</feature>
<dbReference type="Pfam" id="PF02653">
    <property type="entry name" value="BPD_transp_2"/>
    <property type="match status" value="1"/>
</dbReference>
<evidence type="ECO:0000313" key="8">
    <source>
        <dbReference type="EMBL" id="MBF6357900.1"/>
    </source>
</evidence>
<dbReference type="CDD" id="cd06581">
    <property type="entry name" value="TM_PBP1_LivM_like"/>
    <property type="match status" value="1"/>
</dbReference>
<evidence type="ECO:0000256" key="7">
    <source>
        <dbReference type="SAM" id="Phobius"/>
    </source>
</evidence>
<feature type="transmembrane region" description="Helical" evidence="7">
    <location>
        <begin position="396"/>
        <end position="419"/>
    </location>
</feature>
<gene>
    <name evidence="8" type="ORF">IU449_25715</name>
</gene>
<evidence type="ECO:0000256" key="5">
    <source>
        <dbReference type="ARBA" id="ARBA00023136"/>
    </source>
</evidence>
<evidence type="ECO:0000256" key="1">
    <source>
        <dbReference type="ARBA" id="ARBA00004651"/>
    </source>
</evidence>
<keyword evidence="5 7" id="KW-0472">Membrane</keyword>
<dbReference type="InterPro" id="IPR001851">
    <property type="entry name" value="ABC_transp_permease"/>
</dbReference>
<organism evidence="8 9">
    <name type="scientific">Nocardia higoensis</name>
    <dbReference type="NCBI Taxonomy" id="228599"/>
    <lineage>
        <taxon>Bacteria</taxon>
        <taxon>Bacillati</taxon>
        <taxon>Actinomycetota</taxon>
        <taxon>Actinomycetes</taxon>
        <taxon>Mycobacteriales</taxon>
        <taxon>Nocardiaceae</taxon>
        <taxon>Nocardia</taxon>
    </lineage>
</organism>
<evidence type="ECO:0000256" key="6">
    <source>
        <dbReference type="SAM" id="MobiDB-lite"/>
    </source>
</evidence>
<keyword evidence="9" id="KW-1185">Reference proteome</keyword>
<evidence type="ECO:0000313" key="9">
    <source>
        <dbReference type="Proteomes" id="UP000707731"/>
    </source>
</evidence>
<dbReference type="InterPro" id="IPR043428">
    <property type="entry name" value="LivM-like"/>
</dbReference>
<feature type="transmembrane region" description="Helical" evidence="7">
    <location>
        <begin position="41"/>
        <end position="59"/>
    </location>
</feature>
<feature type="transmembrane region" description="Helical" evidence="7">
    <location>
        <begin position="286"/>
        <end position="303"/>
    </location>
</feature>